<name>A0A2P7BBX5_9HYPH</name>
<evidence type="ECO:0000256" key="4">
    <source>
        <dbReference type="ARBA" id="ARBA00011496"/>
    </source>
</evidence>
<dbReference type="GO" id="GO:0000105">
    <property type="term" value="P:L-histidine biosynthetic process"/>
    <property type="evidence" value="ECO:0007669"/>
    <property type="project" value="UniProtKB-UniRule"/>
</dbReference>
<feature type="binding site" evidence="10">
    <location>
        <position position="92"/>
    </location>
    <ligand>
        <name>L-histidine</name>
        <dbReference type="ChEBI" id="CHEBI:57595"/>
    </ligand>
</feature>
<comment type="subcellular location">
    <subcellularLocation>
        <location evidence="1 9">Cytoplasm</location>
    </subcellularLocation>
</comment>
<comment type="pathway">
    <text evidence="2 9">Amino-acid biosynthesis; L-histidine biosynthesis; L-histidine from 5-phospho-alpha-D-ribose 1-diphosphate: step 1/9.</text>
</comment>
<keyword evidence="12" id="KW-0328">Glycosyltransferase</keyword>
<comment type="subunit">
    <text evidence="4 9">Heteromultimer composed of HisG and HisZ subunits.</text>
</comment>
<feature type="binding site" evidence="10">
    <location>
        <position position="103"/>
    </location>
    <ligand>
        <name>L-histidine</name>
        <dbReference type="ChEBI" id="CHEBI:57595"/>
    </ligand>
</feature>
<dbReference type="InterPro" id="IPR004517">
    <property type="entry name" value="HisZ"/>
</dbReference>
<dbReference type="GO" id="GO:0004821">
    <property type="term" value="F:histidine-tRNA ligase activity"/>
    <property type="evidence" value="ECO:0007669"/>
    <property type="project" value="TreeGrafter"/>
</dbReference>
<evidence type="ECO:0000256" key="10">
    <source>
        <dbReference type="PIRSR" id="PIRSR001549-1"/>
    </source>
</evidence>
<dbReference type="GO" id="GO:0005737">
    <property type="term" value="C:cytoplasm"/>
    <property type="evidence" value="ECO:0007669"/>
    <property type="project" value="UniProtKB-SubCell"/>
</dbReference>
<dbReference type="InterPro" id="IPR041715">
    <property type="entry name" value="HisRS-like_core"/>
</dbReference>
<dbReference type="NCBIfam" id="NF008951">
    <property type="entry name" value="PRK12295.1-4"/>
    <property type="match status" value="1"/>
</dbReference>
<feature type="domain" description="Class II Histidinyl-tRNA synthetase (HisRS)-like catalytic core" evidence="11">
    <location>
        <begin position="23"/>
        <end position="170"/>
    </location>
</feature>
<evidence type="ECO:0000256" key="9">
    <source>
        <dbReference type="HAMAP-Rule" id="MF_00125"/>
    </source>
</evidence>
<dbReference type="HAMAP" id="MF_00125">
    <property type="entry name" value="HisZ"/>
    <property type="match status" value="1"/>
</dbReference>
<dbReference type="Pfam" id="PF13393">
    <property type="entry name" value="tRNA-synt_His"/>
    <property type="match status" value="2"/>
</dbReference>
<organism evidence="12 13">
    <name type="scientific">Phyllobacterium sophorae</name>
    <dbReference type="NCBI Taxonomy" id="1520277"/>
    <lineage>
        <taxon>Bacteria</taxon>
        <taxon>Pseudomonadati</taxon>
        <taxon>Pseudomonadota</taxon>
        <taxon>Alphaproteobacteria</taxon>
        <taxon>Hyphomicrobiales</taxon>
        <taxon>Phyllobacteriaceae</taxon>
        <taxon>Phyllobacterium</taxon>
    </lineage>
</organism>
<dbReference type="InterPro" id="IPR045864">
    <property type="entry name" value="aa-tRNA-synth_II/BPL/LPL"/>
</dbReference>
<keyword evidence="9" id="KW-0028">Amino-acid biosynthesis</keyword>
<dbReference type="UniPathway" id="UPA00031">
    <property type="reaction ID" value="UER00006"/>
</dbReference>
<dbReference type="RefSeq" id="WP_106664366.1">
    <property type="nucleotide sequence ID" value="NZ_PGGM01000005.1"/>
</dbReference>
<dbReference type="Gene3D" id="3.30.930.10">
    <property type="entry name" value="Bira Bifunctional Protein, Domain 2"/>
    <property type="match status" value="1"/>
</dbReference>
<evidence type="ECO:0000256" key="5">
    <source>
        <dbReference type="ARBA" id="ARBA00020397"/>
    </source>
</evidence>
<dbReference type="AlphaFoldDB" id="A0A2P7BBX5"/>
<comment type="function">
    <text evidence="8 9">Required for the first step of histidine biosynthesis. May allow the feedback regulation of ATP phosphoribosyltransferase activity by histidine.</text>
</comment>
<sequence>MTASRAPAFSGELAALIAGRDAELVDIPVIQPADQFLDMAGEDLRRRIFLTENENGQSLCLRPEFTIPVCRNHIERNAATPKRYAYLGEVFRQRREGGNEFFQAGIEDLGDANRARADARSLADALAAIRLVAPHAELETLLGDQAIFEAVLAALGLPRGWQKKLARAFGNPGQLKGLLEDLSSDRQNGALPDRLAVLVAKGDEAGLAAELEQDMQIAGISPGAGRAPIEIARRLIEKSTLASVKLPAKAFSALETFLAIRVPLQSAAGQLLSFARSNEFDLGPALEQFEARAASVIEAGIGHETIIYDAAFGRPLDYYTGLVYETRALKYAGTGAIVGGGRYDRLLTMLGAVGSIPGVGFSIWLDRLEQIAESVSGDAQ</sequence>
<protein>
    <recommendedName>
        <fullName evidence="5 9">ATP phosphoribosyltransferase regulatory subunit</fullName>
    </recommendedName>
</protein>
<feature type="binding site" evidence="10">
    <location>
        <position position="107"/>
    </location>
    <ligand>
        <name>L-histidine</name>
        <dbReference type="ChEBI" id="CHEBI:57595"/>
    </ligand>
</feature>
<keyword evidence="12" id="KW-0808">Transferase</keyword>
<comment type="similarity">
    <text evidence="3 9">Belongs to the class-II aminoacyl-tRNA synthetase family. HisZ subfamily.</text>
</comment>
<keyword evidence="7 9" id="KW-0368">Histidine biosynthesis</keyword>
<evidence type="ECO:0000256" key="1">
    <source>
        <dbReference type="ARBA" id="ARBA00004496"/>
    </source>
</evidence>
<keyword evidence="13" id="KW-1185">Reference proteome</keyword>
<evidence type="ECO:0000259" key="11">
    <source>
        <dbReference type="Pfam" id="PF13393"/>
    </source>
</evidence>
<accession>A0A2P7BBX5</accession>
<dbReference type="Proteomes" id="UP000241764">
    <property type="component" value="Unassembled WGS sequence"/>
</dbReference>
<evidence type="ECO:0000256" key="6">
    <source>
        <dbReference type="ARBA" id="ARBA00022490"/>
    </source>
</evidence>
<evidence type="ECO:0000313" key="12">
    <source>
        <dbReference type="EMBL" id="PSH63971.1"/>
    </source>
</evidence>
<dbReference type="SUPFAM" id="SSF55681">
    <property type="entry name" value="Class II aaRS and biotin synthetases"/>
    <property type="match status" value="1"/>
</dbReference>
<evidence type="ECO:0000256" key="2">
    <source>
        <dbReference type="ARBA" id="ARBA00004667"/>
    </source>
</evidence>
<dbReference type="InterPro" id="IPR004516">
    <property type="entry name" value="HisRS/HisZ"/>
</dbReference>
<evidence type="ECO:0000256" key="7">
    <source>
        <dbReference type="ARBA" id="ARBA00023102"/>
    </source>
</evidence>
<comment type="caution">
    <text evidence="12">The sequence shown here is derived from an EMBL/GenBank/DDBJ whole genome shotgun (WGS) entry which is preliminary data.</text>
</comment>
<dbReference type="OrthoDB" id="9797914at2"/>
<dbReference type="PIRSF" id="PIRSF001549">
    <property type="entry name" value="His-tRNA_synth"/>
    <property type="match status" value="1"/>
</dbReference>
<feature type="binding site" evidence="10">
    <location>
        <position position="314"/>
    </location>
    <ligand>
        <name>L-histidine</name>
        <dbReference type="ChEBI" id="CHEBI:57595"/>
    </ligand>
</feature>
<feature type="binding site" evidence="10">
    <location>
        <begin position="318"/>
        <end position="319"/>
    </location>
    <ligand>
        <name>L-histidine</name>
        <dbReference type="ChEBI" id="CHEBI:57595"/>
    </ligand>
</feature>
<comment type="miscellaneous">
    <text evidence="9">This function is generally fulfilled by the C-terminal part of HisG, which is missing in some bacteria such as this one.</text>
</comment>
<evidence type="ECO:0000313" key="13">
    <source>
        <dbReference type="Proteomes" id="UP000241764"/>
    </source>
</evidence>
<feature type="domain" description="Class II Histidinyl-tRNA synthetase (HisRS)-like catalytic core" evidence="11">
    <location>
        <begin position="243"/>
        <end position="368"/>
    </location>
</feature>
<feature type="binding site" evidence="10">
    <location>
        <begin position="64"/>
        <end position="66"/>
    </location>
    <ligand>
        <name>L-histidine</name>
        <dbReference type="ChEBI" id="CHEBI:57595"/>
    </ligand>
</feature>
<dbReference type="PANTHER" id="PTHR43707:SF1">
    <property type="entry name" value="HISTIDINE--TRNA LIGASE, MITOCHONDRIAL-RELATED"/>
    <property type="match status" value="1"/>
</dbReference>
<dbReference type="EMBL" id="PGGM01000005">
    <property type="protein sequence ID" value="PSH63971.1"/>
    <property type="molecule type" value="Genomic_DNA"/>
</dbReference>
<keyword evidence="6 9" id="KW-0963">Cytoplasm</keyword>
<dbReference type="GO" id="GO:0006427">
    <property type="term" value="P:histidyl-tRNA aminoacylation"/>
    <property type="evidence" value="ECO:0007669"/>
    <property type="project" value="TreeGrafter"/>
</dbReference>
<reference evidence="13" key="1">
    <citation type="submission" date="2017-11" db="EMBL/GenBank/DDBJ databases">
        <authorList>
            <person name="Kuznetsova I."/>
            <person name="Sazanova A."/>
            <person name="Chirak E."/>
            <person name="Safronova V."/>
            <person name="Willems A."/>
        </authorList>
    </citation>
    <scope>NUCLEOTIDE SEQUENCE [LARGE SCALE GENOMIC DNA]</scope>
    <source>
        <strain evidence="13">CCBAU 03422</strain>
    </source>
</reference>
<dbReference type="PANTHER" id="PTHR43707">
    <property type="entry name" value="HISTIDYL-TRNA SYNTHETASE"/>
    <property type="match status" value="1"/>
</dbReference>
<dbReference type="GO" id="GO:0016757">
    <property type="term" value="F:glycosyltransferase activity"/>
    <property type="evidence" value="ECO:0007669"/>
    <property type="project" value="UniProtKB-KW"/>
</dbReference>
<evidence type="ECO:0000256" key="8">
    <source>
        <dbReference type="ARBA" id="ARBA00025246"/>
    </source>
</evidence>
<proteinExistence type="inferred from homology"/>
<gene>
    <name evidence="9 12" type="primary">hisZ</name>
    <name evidence="12" type="ORF">CU103_13020</name>
</gene>
<evidence type="ECO:0000256" key="3">
    <source>
        <dbReference type="ARBA" id="ARBA00005539"/>
    </source>
</evidence>